<proteinExistence type="predicted"/>
<accession>U4LCY2</accession>
<name>U4LCY2_PYROM</name>
<dbReference type="AlphaFoldDB" id="U4LCY2"/>
<protein>
    <submittedName>
        <fullName evidence="1">Uncharacterized protein</fullName>
    </submittedName>
</protein>
<reference evidence="1 2" key="1">
    <citation type="journal article" date="2013" name="PLoS Genet.">
        <title>The genome and development-dependent transcriptomes of Pyronema confluens: a window into fungal evolution.</title>
        <authorList>
            <person name="Traeger S."/>
            <person name="Altegoer F."/>
            <person name="Freitag M."/>
            <person name="Gabaldon T."/>
            <person name="Kempken F."/>
            <person name="Kumar A."/>
            <person name="Marcet-Houben M."/>
            <person name="Poggeler S."/>
            <person name="Stajich J.E."/>
            <person name="Nowrousian M."/>
        </authorList>
    </citation>
    <scope>NUCLEOTIDE SEQUENCE [LARGE SCALE GENOMIC DNA]</scope>
    <source>
        <strain evidence="2">CBS 100304</strain>
        <tissue evidence="1">Vegetative mycelium</tissue>
    </source>
</reference>
<dbReference type="EMBL" id="HF935410">
    <property type="protein sequence ID" value="CCX08369.1"/>
    <property type="molecule type" value="Genomic_DNA"/>
</dbReference>
<evidence type="ECO:0000313" key="1">
    <source>
        <dbReference type="EMBL" id="CCX08369.1"/>
    </source>
</evidence>
<gene>
    <name evidence="1" type="ORF">PCON_07962</name>
</gene>
<evidence type="ECO:0000313" key="2">
    <source>
        <dbReference type="Proteomes" id="UP000018144"/>
    </source>
</evidence>
<dbReference type="Proteomes" id="UP000018144">
    <property type="component" value="Unassembled WGS sequence"/>
</dbReference>
<keyword evidence="2" id="KW-1185">Reference proteome</keyword>
<sequence>MSILQPQLGAEEEVSRLPRQMVLFLRSAFSQVF</sequence>
<organism evidence="1 2">
    <name type="scientific">Pyronema omphalodes (strain CBS 100304)</name>
    <name type="common">Pyronema confluens</name>
    <dbReference type="NCBI Taxonomy" id="1076935"/>
    <lineage>
        <taxon>Eukaryota</taxon>
        <taxon>Fungi</taxon>
        <taxon>Dikarya</taxon>
        <taxon>Ascomycota</taxon>
        <taxon>Pezizomycotina</taxon>
        <taxon>Pezizomycetes</taxon>
        <taxon>Pezizales</taxon>
        <taxon>Pyronemataceae</taxon>
        <taxon>Pyronema</taxon>
    </lineage>
</organism>